<sequence length="124" mass="13382">MNRRIESDLHDDAADAVWLQSLLHDDAERMPYLDDAGFSARVLQALPPPRRRWLEGLSGLVIVAALGSGLLYLVGLLQTPLAGMADRTVEHFSLVLAQPTPGSLLSLLAPLLALYLAGATLLED</sequence>
<accession>A0A6M2BLK5</accession>
<evidence type="ECO:0000313" key="2">
    <source>
        <dbReference type="EMBL" id="NGY03592.1"/>
    </source>
</evidence>
<dbReference type="AlphaFoldDB" id="A0A6M2BLK5"/>
<evidence type="ECO:0000256" key="1">
    <source>
        <dbReference type="SAM" id="Phobius"/>
    </source>
</evidence>
<name>A0A6M2BLK5_9GAMM</name>
<feature type="transmembrane region" description="Helical" evidence="1">
    <location>
        <begin position="60"/>
        <end position="82"/>
    </location>
</feature>
<organism evidence="2 3">
    <name type="scientific">Solimonas terrae</name>
    <dbReference type="NCBI Taxonomy" id="1396819"/>
    <lineage>
        <taxon>Bacteria</taxon>
        <taxon>Pseudomonadati</taxon>
        <taxon>Pseudomonadota</taxon>
        <taxon>Gammaproteobacteria</taxon>
        <taxon>Nevskiales</taxon>
        <taxon>Nevskiaceae</taxon>
        <taxon>Solimonas</taxon>
    </lineage>
</organism>
<reference evidence="2 3" key="1">
    <citation type="journal article" date="2014" name="Int. J. Syst. Evol. Microbiol.">
        <title>Solimonas terrae sp. nov., isolated from soil.</title>
        <authorList>
            <person name="Kim S.J."/>
            <person name="Moon J.Y."/>
            <person name="Weon H.Y."/>
            <person name="Ahn J.H."/>
            <person name="Chen W.M."/>
            <person name="Kwon S.W."/>
        </authorList>
    </citation>
    <scope>NUCLEOTIDE SEQUENCE [LARGE SCALE GENOMIC DNA]</scope>
    <source>
        <strain evidence="2 3">KIS83-12</strain>
    </source>
</reference>
<gene>
    <name evidence="2" type="ORF">G7Y85_02330</name>
</gene>
<keyword evidence="3" id="KW-1185">Reference proteome</keyword>
<keyword evidence="1" id="KW-0472">Membrane</keyword>
<feature type="transmembrane region" description="Helical" evidence="1">
    <location>
        <begin position="102"/>
        <end position="122"/>
    </location>
</feature>
<protein>
    <submittedName>
        <fullName evidence="2">Uncharacterized protein</fullName>
    </submittedName>
</protein>
<evidence type="ECO:0000313" key="3">
    <source>
        <dbReference type="Proteomes" id="UP000472676"/>
    </source>
</evidence>
<dbReference type="Proteomes" id="UP000472676">
    <property type="component" value="Unassembled WGS sequence"/>
</dbReference>
<proteinExistence type="predicted"/>
<dbReference type="RefSeq" id="WP_166251127.1">
    <property type="nucleotide sequence ID" value="NZ_JAAMOW010000001.1"/>
</dbReference>
<keyword evidence="1" id="KW-0812">Transmembrane</keyword>
<dbReference type="EMBL" id="JAAMOW010000001">
    <property type="protein sequence ID" value="NGY03592.1"/>
    <property type="molecule type" value="Genomic_DNA"/>
</dbReference>
<keyword evidence="1" id="KW-1133">Transmembrane helix</keyword>
<comment type="caution">
    <text evidence="2">The sequence shown here is derived from an EMBL/GenBank/DDBJ whole genome shotgun (WGS) entry which is preliminary data.</text>
</comment>